<evidence type="ECO:0000256" key="3">
    <source>
        <dbReference type="ARBA" id="ARBA00022801"/>
    </source>
</evidence>
<dbReference type="SUPFAM" id="SSF54001">
    <property type="entry name" value="Cysteine proteinases"/>
    <property type="match status" value="1"/>
</dbReference>
<comment type="similarity">
    <text evidence="1">Belongs to the peptidase C40 family.</text>
</comment>
<accession>A0A1R1L7K1</accession>
<evidence type="ECO:0000313" key="6">
    <source>
        <dbReference type="EMBL" id="OMH23521.1"/>
    </source>
</evidence>
<keyword evidence="3" id="KW-0378">Hydrolase</keyword>
<dbReference type="EMBL" id="MRDE01000072">
    <property type="protein sequence ID" value="OMH23521.1"/>
    <property type="molecule type" value="Genomic_DNA"/>
</dbReference>
<organism evidence="6 7">
    <name type="scientific">Tersicoccus phoenicis</name>
    <dbReference type="NCBI Taxonomy" id="554083"/>
    <lineage>
        <taxon>Bacteria</taxon>
        <taxon>Bacillati</taxon>
        <taxon>Actinomycetota</taxon>
        <taxon>Actinomycetes</taxon>
        <taxon>Micrococcales</taxon>
        <taxon>Micrococcaceae</taxon>
        <taxon>Tersicoccus</taxon>
    </lineage>
</organism>
<keyword evidence="2" id="KW-0645">Protease</keyword>
<proteinExistence type="inferred from homology"/>
<dbReference type="PROSITE" id="PS51935">
    <property type="entry name" value="NLPC_P60"/>
    <property type="match status" value="1"/>
</dbReference>
<keyword evidence="7" id="KW-1185">Reference proteome</keyword>
<dbReference type="GO" id="GO:0008234">
    <property type="term" value="F:cysteine-type peptidase activity"/>
    <property type="evidence" value="ECO:0007669"/>
    <property type="project" value="UniProtKB-KW"/>
</dbReference>
<sequence length="400" mass="40740">MTETLGRVAQIHATIAALTPQRTTAVAAGTAGSSTGARAATDGSPAFATELGRAVATSAGLSAGAALATAGGATGTSVAAALGSTAGGVTGADVVGAAKKYVGVPYVWGGTDPAVGMDCSSFVQRVFKDVGIDLPRLVRDQMTQGTPVASLADAKPGDLLISFGGDHIALYLGDGKAIDAPVPGKTVQVRDAWEQYSNLTAIRRIVPGAPDVPAGAITGPTGTALTGTTPAGVTVGVAAAAAPVTVGATSLPLTVDQKQYAQQIVNRVRERGLPQRAAEVALATAMQESNLRMYWNPKVPGSQALTPDQSARGVDGFSVGLFQQQVNGSMFSWGTVSDAMSPTRSTDMFLDRLQTIPGWQQLPLTVAAQRVQVSAFPDAYAKWEGQARQLARDLSVVAPA</sequence>
<evidence type="ECO:0000256" key="1">
    <source>
        <dbReference type="ARBA" id="ARBA00007074"/>
    </source>
</evidence>
<dbReference type="STRING" id="554083.BKD30_11330"/>
<comment type="caution">
    <text evidence="6">The sequence shown here is derived from an EMBL/GenBank/DDBJ whole genome shotgun (WGS) entry which is preliminary data.</text>
</comment>
<evidence type="ECO:0000256" key="4">
    <source>
        <dbReference type="ARBA" id="ARBA00022807"/>
    </source>
</evidence>
<dbReference type="PANTHER" id="PTHR47359">
    <property type="entry name" value="PEPTIDOGLYCAN DL-ENDOPEPTIDASE CWLO"/>
    <property type="match status" value="1"/>
</dbReference>
<evidence type="ECO:0000259" key="5">
    <source>
        <dbReference type="PROSITE" id="PS51935"/>
    </source>
</evidence>
<dbReference type="Pfam" id="PF00877">
    <property type="entry name" value="NLPC_P60"/>
    <property type="match status" value="1"/>
</dbReference>
<dbReference type="Gene3D" id="3.90.1720.10">
    <property type="entry name" value="endopeptidase domain like (from Nostoc punctiforme)"/>
    <property type="match status" value="1"/>
</dbReference>
<protein>
    <recommendedName>
        <fullName evidence="5">NlpC/P60 domain-containing protein</fullName>
    </recommendedName>
</protein>
<name>A0A1R1L7K1_9MICC</name>
<keyword evidence="4" id="KW-0788">Thiol protease</keyword>
<dbReference type="InterPro" id="IPR000064">
    <property type="entry name" value="NLP_P60_dom"/>
</dbReference>
<dbReference type="InterPro" id="IPR038765">
    <property type="entry name" value="Papain-like_cys_pep_sf"/>
</dbReference>
<dbReference type="Proteomes" id="UP000187085">
    <property type="component" value="Unassembled WGS sequence"/>
</dbReference>
<evidence type="ECO:0000313" key="7">
    <source>
        <dbReference type="Proteomes" id="UP000187085"/>
    </source>
</evidence>
<dbReference type="AlphaFoldDB" id="A0A1R1L7K1"/>
<gene>
    <name evidence="6" type="ORF">BKD30_11330</name>
</gene>
<dbReference type="InterPro" id="IPR051794">
    <property type="entry name" value="PG_Endopeptidase_C40"/>
</dbReference>
<evidence type="ECO:0000256" key="2">
    <source>
        <dbReference type="ARBA" id="ARBA00022670"/>
    </source>
</evidence>
<dbReference type="PANTHER" id="PTHR47359:SF3">
    <property type="entry name" value="NLP_P60 DOMAIN-CONTAINING PROTEIN-RELATED"/>
    <property type="match status" value="1"/>
</dbReference>
<feature type="domain" description="NlpC/P60" evidence="5">
    <location>
        <begin position="88"/>
        <end position="206"/>
    </location>
</feature>
<reference evidence="6 7" key="1">
    <citation type="submission" date="2016-12" db="EMBL/GenBank/DDBJ databases">
        <title>Draft genome of Tersicoccus phoenicis 1P05MA.</title>
        <authorList>
            <person name="Nakajima Y."/>
            <person name="Yoshizawa S."/>
            <person name="Nakamura K."/>
            <person name="Ogura Y."/>
            <person name="Hayashi T."/>
            <person name="Kogure K."/>
        </authorList>
    </citation>
    <scope>NUCLEOTIDE SEQUENCE [LARGE SCALE GENOMIC DNA]</scope>
    <source>
        <strain evidence="6 7">1p05MA</strain>
    </source>
</reference>
<dbReference type="GO" id="GO:0006508">
    <property type="term" value="P:proteolysis"/>
    <property type="evidence" value="ECO:0007669"/>
    <property type="project" value="UniProtKB-KW"/>
</dbReference>